<dbReference type="InterPro" id="IPR001878">
    <property type="entry name" value="Znf_CCHC"/>
</dbReference>
<protein>
    <submittedName>
        <fullName evidence="6">Uncharacterized protein LOC125778238</fullName>
    </submittedName>
</protein>
<reference evidence="6" key="1">
    <citation type="submission" date="2025-08" db="UniProtKB">
        <authorList>
            <consortium name="RefSeq"/>
        </authorList>
    </citation>
    <scope>IDENTIFICATION</scope>
    <source>
        <tissue evidence="6">Adult</tissue>
    </source>
</reference>
<dbReference type="InterPro" id="IPR036875">
    <property type="entry name" value="Znf_CCHC_sf"/>
</dbReference>
<evidence type="ECO:0000256" key="2">
    <source>
        <dbReference type="SAM" id="MobiDB-lite"/>
    </source>
</evidence>
<dbReference type="SUPFAM" id="SSF68906">
    <property type="entry name" value="SAP domain"/>
    <property type="match status" value="1"/>
</dbReference>
<dbReference type="PROSITE" id="PS50158">
    <property type="entry name" value="ZF_CCHC"/>
    <property type="match status" value="1"/>
</dbReference>
<dbReference type="SMART" id="SM00513">
    <property type="entry name" value="SAP"/>
    <property type="match status" value="1"/>
</dbReference>
<dbReference type="Proteomes" id="UP001652620">
    <property type="component" value="Chromosome 4"/>
</dbReference>
<feature type="compositionally biased region" description="Basic and acidic residues" evidence="2">
    <location>
        <begin position="337"/>
        <end position="348"/>
    </location>
</feature>
<accession>A0ABM3JNQ4</accession>
<feature type="domain" description="CCHC-type" evidence="3">
    <location>
        <begin position="361"/>
        <end position="376"/>
    </location>
</feature>
<dbReference type="Gene3D" id="1.10.720.30">
    <property type="entry name" value="SAP domain"/>
    <property type="match status" value="1"/>
</dbReference>
<dbReference type="InterPro" id="IPR024650">
    <property type="entry name" value="Peptidase_A2B"/>
</dbReference>
<dbReference type="SMART" id="SM00343">
    <property type="entry name" value="ZnF_C2HC"/>
    <property type="match status" value="1"/>
</dbReference>
<evidence type="ECO:0000259" key="4">
    <source>
        <dbReference type="PROSITE" id="PS50800"/>
    </source>
</evidence>
<dbReference type="PANTHER" id="PTHR33223">
    <property type="entry name" value="CCHC-TYPE DOMAIN-CONTAINING PROTEIN"/>
    <property type="match status" value="1"/>
</dbReference>
<sequence length="631" mass="70805">MVKISDLKVEQLKRLLRERQLATTGTRDQLLQRLSAYEESDEVDIQEINVTEESSEMSTVAQLQQEMKQLREMMAQLLQAQNNGTGTVSMKEVQTVQNANSNDSAVAVNGGAGVQSHATDAISTNDDSTVATNNNVTTRIQSNGDISANGNISTNGNMRHASVKEIANTLPEFDPTNNASITVEQFIDRVDRVVEAYRWDEKFLFLAIYTRLKGVARMWLDASPTLHTTWENFADALRHEFGSDRDEAEIHFVMANATRKPKEIVKEYCFRVAALGIRYKLSEAAIIRYARAGLKHRELQQSIAAMKFTTMKQMRDAIEDYFINRGGLSEPQVHQPSKRDNNNEKYAESTKQNGEFKAQLKCYNCNVPGHFANKCPLPQKRHRCTTCNKVHPNGGNCEKTTVTLRRLGAINLDECFKKLVYIKAQPYIAFIDTGSQCSIIRRSVAKRIDDKAVKCCLQVKGICGGVRTFTEAITIDITIDGINIETQAYIADDELLEQDVLIGQDVIINANTTLKIENGHTIFGSRRAVQTTVITESNFSKLMSNFSNEEERNKIQSLLASYADVFSSGLKDIGKTDVVQASIELESNRTIFQRLIVSQNRSVILLTGWLRSCLSVILSRNRHPNTQVPWS</sequence>
<dbReference type="Gene3D" id="2.40.70.10">
    <property type="entry name" value="Acid Proteases"/>
    <property type="match status" value="1"/>
</dbReference>
<dbReference type="Pfam" id="PF02037">
    <property type="entry name" value="SAP"/>
    <property type="match status" value="1"/>
</dbReference>
<organism evidence="5 6">
    <name type="scientific">Bactrocera dorsalis</name>
    <name type="common">Oriental fruit fly</name>
    <name type="synonym">Dacus dorsalis</name>
    <dbReference type="NCBI Taxonomy" id="27457"/>
    <lineage>
        <taxon>Eukaryota</taxon>
        <taxon>Metazoa</taxon>
        <taxon>Ecdysozoa</taxon>
        <taxon>Arthropoda</taxon>
        <taxon>Hexapoda</taxon>
        <taxon>Insecta</taxon>
        <taxon>Pterygota</taxon>
        <taxon>Neoptera</taxon>
        <taxon>Endopterygota</taxon>
        <taxon>Diptera</taxon>
        <taxon>Brachycera</taxon>
        <taxon>Muscomorpha</taxon>
        <taxon>Tephritoidea</taxon>
        <taxon>Tephritidae</taxon>
        <taxon>Bactrocera</taxon>
        <taxon>Bactrocera</taxon>
    </lineage>
</organism>
<proteinExistence type="predicted"/>
<dbReference type="GeneID" id="125778238"/>
<feature type="domain" description="SAP" evidence="4">
    <location>
        <begin position="4"/>
        <end position="38"/>
    </location>
</feature>
<dbReference type="InterPro" id="IPR036361">
    <property type="entry name" value="SAP_dom_sf"/>
</dbReference>
<feature type="region of interest" description="Disordered" evidence="2">
    <location>
        <begin position="328"/>
        <end position="349"/>
    </location>
</feature>
<evidence type="ECO:0000259" key="3">
    <source>
        <dbReference type="PROSITE" id="PS50158"/>
    </source>
</evidence>
<evidence type="ECO:0000313" key="6">
    <source>
        <dbReference type="RefSeq" id="XP_049310859.1"/>
    </source>
</evidence>
<dbReference type="InterPro" id="IPR003034">
    <property type="entry name" value="SAP_dom"/>
</dbReference>
<dbReference type="Pfam" id="PF00098">
    <property type="entry name" value="zf-CCHC"/>
    <property type="match status" value="1"/>
</dbReference>
<keyword evidence="1" id="KW-0479">Metal-binding</keyword>
<keyword evidence="1" id="KW-0862">Zinc</keyword>
<keyword evidence="1" id="KW-0863">Zinc-finger</keyword>
<dbReference type="CDD" id="cd00303">
    <property type="entry name" value="retropepsin_like"/>
    <property type="match status" value="1"/>
</dbReference>
<dbReference type="RefSeq" id="XP_049310859.1">
    <property type="nucleotide sequence ID" value="XM_049454902.1"/>
</dbReference>
<dbReference type="InterPro" id="IPR021109">
    <property type="entry name" value="Peptidase_aspartic_dom_sf"/>
</dbReference>
<dbReference type="SUPFAM" id="SSF50630">
    <property type="entry name" value="Acid proteases"/>
    <property type="match status" value="1"/>
</dbReference>
<dbReference type="PROSITE" id="PS50800">
    <property type="entry name" value="SAP"/>
    <property type="match status" value="1"/>
</dbReference>
<dbReference type="Pfam" id="PF12384">
    <property type="entry name" value="Peptidase_A2B"/>
    <property type="match status" value="1"/>
</dbReference>
<dbReference type="PANTHER" id="PTHR33223:SF6">
    <property type="entry name" value="CCHC-TYPE DOMAIN-CONTAINING PROTEIN"/>
    <property type="match status" value="1"/>
</dbReference>
<name>A0ABM3JNQ4_BACDO</name>
<gene>
    <name evidence="6" type="primary">LOC125778238</name>
</gene>
<evidence type="ECO:0000256" key="1">
    <source>
        <dbReference type="PROSITE-ProRule" id="PRU00047"/>
    </source>
</evidence>
<evidence type="ECO:0000313" key="5">
    <source>
        <dbReference type="Proteomes" id="UP001652620"/>
    </source>
</evidence>
<keyword evidence="5" id="KW-1185">Reference proteome</keyword>
<dbReference type="SUPFAM" id="SSF57756">
    <property type="entry name" value="Retrovirus zinc finger-like domains"/>
    <property type="match status" value="1"/>
</dbReference>
<dbReference type="Gene3D" id="4.10.60.10">
    <property type="entry name" value="Zinc finger, CCHC-type"/>
    <property type="match status" value="1"/>
</dbReference>